<dbReference type="GO" id="GO:0038203">
    <property type="term" value="P:TORC2 signaling"/>
    <property type="evidence" value="ECO:0007669"/>
    <property type="project" value="TreeGrafter"/>
</dbReference>
<evidence type="ECO:0000313" key="2">
    <source>
        <dbReference type="EMBL" id="KAK7692801.1"/>
    </source>
</evidence>
<feature type="compositionally biased region" description="Low complexity" evidence="1">
    <location>
        <begin position="1"/>
        <end position="10"/>
    </location>
</feature>
<dbReference type="GO" id="GO:0031932">
    <property type="term" value="C:TORC2 complex"/>
    <property type="evidence" value="ECO:0007669"/>
    <property type="project" value="TreeGrafter"/>
</dbReference>
<sequence>MAARSAQGRRASQDVGLLVRTPDQGRRSHSIGDDTPRPTGLLYSTSSGTSASTPGESSGSPPNLYPLNDLLPPKKLGFFGEKLLSSSSGSSNSTLRPNPNIALQLLPTRSQSRADTLASVSRDTAVSPTPGISNSSNQTNKGHTSPSKSSGTRTYDSTFISREMHRLGSLAHLPGSLSSASSTTNLPATASGISSHSNSDSPWMKLHVYVLPLFNRDALKVPIEDLNGLVRRHIQSVVSAAPAKAIATLENDAHELISAGMVNLTAELSGIEEEKLVSKVVEVWAFFWDRVLPYVEGALLPLQTDPILSALYRTPKGHKPTSPVAQSGKGSMSGLLHQSTPQIDVRTIALQSFRDGIIVPYFPILNARLLAQREHLDSTNYQQPRLQQMLLVLVSQRTLPSVLSLTEAAPQPTPGEAAIQNLLRAIHTPLSKDTPNMYHRFSTRAPSFLSAGLPRDRRGRIDMKGYQKMVKEEEEGDDGGDTPRMVAFGDGREKGREFLESLRHVSIFRSPDLENASTGMGGWGLAVGQDDRKVSDEQDDDNDSLDWESTQAVVERMVGMKGDNGRARTGI</sequence>
<feature type="compositionally biased region" description="Low complexity" evidence="1">
    <location>
        <begin position="38"/>
        <end position="69"/>
    </location>
</feature>
<feature type="region of interest" description="Disordered" evidence="1">
    <location>
        <begin position="1"/>
        <end position="69"/>
    </location>
</feature>
<comment type="caution">
    <text evidence="2">The sequence shown here is derived from an EMBL/GenBank/DDBJ whole genome shotgun (WGS) entry which is preliminary data.</text>
</comment>
<name>A0AAW0GJG8_9APHY</name>
<evidence type="ECO:0000256" key="1">
    <source>
        <dbReference type="SAM" id="MobiDB-lite"/>
    </source>
</evidence>
<evidence type="ECO:0000313" key="3">
    <source>
        <dbReference type="Proteomes" id="UP001385951"/>
    </source>
</evidence>
<dbReference type="EMBL" id="JASBNA010000004">
    <property type="protein sequence ID" value="KAK7692801.1"/>
    <property type="molecule type" value="Genomic_DNA"/>
</dbReference>
<feature type="compositionally biased region" description="Polar residues" evidence="1">
    <location>
        <begin position="107"/>
        <end position="154"/>
    </location>
</feature>
<dbReference type="PANTHER" id="PTHR32428:SF2">
    <property type="entry name" value="TARGET OF RAPAMYCIN COMPLEX 2 SUBUNIT BIT61-RELATED"/>
    <property type="match status" value="1"/>
</dbReference>
<dbReference type="PANTHER" id="PTHR32428">
    <property type="entry name" value="TARGET OF RAPAMYCIN COMPLEX 2 SUBUNIT BIT61-RELATED"/>
    <property type="match status" value="1"/>
</dbReference>
<proteinExistence type="predicted"/>
<evidence type="ECO:0008006" key="4">
    <source>
        <dbReference type="Google" id="ProtNLM"/>
    </source>
</evidence>
<feature type="region of interest" description="Disordered" evidence="1">
    <location>
        <begin position="519"/>
        <end position="548"/>
    </location>
</feature>
<dbReference type="AlphaFoldDB" id="A0AAW0GJG8"/>
<feature type="region of interest" description="Disordered" evidence="1">
    <location>
        <begin position="176"/>
        <end position="199"/>
    </location>
</feature>
<protein>
    <recommendedName>
        <fullName evidence="4">HbrB-domain-containing protein</fullName>
    </recommendedName>
</protein>
<dbReference type="InterPro" id="IPR013745">
    <property type="entry name" value="Bit61/PRR5"/>
</dbReference>
<dbReference type="Pfam" id="PF08539">
    <property type="entry name" value="HbrB"/>
    <property type="match status" value="1"/>
</dbReference>
<feature type="region of interest" description="Disordered" evidence="1">
    <location>
        <begin position="105"/>
        <end position="154"/>
    </location>
</feature>
<organism evidence="2 3">
    <name type="scientific">Cerrena zonata</name>
    <dbReference type="NCBI Taxonomy" id="2478898"/>
    <lineage>
        <taxon>Eukaryota</taxon>
        <taxon>Fungi</taxon>
        <taxon>Dikarya</taxon>
        <taxon>Basidiomycota</taxon>
        <taxon>Agaricomycotina</taxon>
        <taxon>Agaricomycetes</taxon>
        <taxon>Polyporales</taxon>
        <taxon>Cerrenaceae</taxon>
        <taxon>Cerrena</taxon>
    </lineage>
</organism>
<gene>
    <name evidence="2" type="ORF">QCA50_004435</name>
</gene>
<accession>A0AAW0GJG8</accession>
<keyword evidence="3" id="KW-1185">Reference proteome</keyword>
<feature type="compositionally biased region" description="Basic and acidic residues" evidence="1">
    <location>
        <begin position="23"/>
        <end position="36"/>
    </location>
</feature>
<feature type="compositionally biased region" description="Acidic residues" evidence="1">
    <location>
        <begin position="537"/>
        <end position="546"/>
    </location>
</feature>
<dbReference type="Proteomes" id="UP001385951">
    <property type="component" value="Unassembled WGS sequence"/>
</dbReference>
<reference evidence="2 3" key="1">
    <citation type="submission" date="2022-09" db="EMBL/GenBank/DDBJ databases">
        <authorList>
            <person name="Palmer J.M."/>
        </authorList>
    </citation>
    <scope>NUCLEOTIDE SEQUENCE [LARGE SCALE GENOMIC DNA]</scope>
    <source>
        <strain evidence="2 3">DSM 7382</strain>
    </source>
</reference>